<accession>A0A369MR65</accession>
<sequence length="229" mass="24761">MEVLLAIVISVLFAFALRKQIKRYAVSFYIVAAAADVLFLSGVLFGVSREFAAAVYPYLTRCLLGFSLFALVMYVGALPEGSKARQMLMPIRGELSIIAAIFTIGHVANYLGTYLADILSGFAGMSAGMIASFIVSSLLIVLLAALTVTSFNTVKTRMNSDAWKRLQKTAYAFFGLTYVHLVLVLAPTVSSSGQKAAFSIAAYTAVMLVYVVLRTATHLRAKRTRPSTS</sequence>
<keyword evidence="1" id="KW-0472">Membrane</keyword>
<keyword evidence="1" id="KW-1133">Transmembrane helix</keyword>
<feature type="transmembrane region" description="Helical" evidence="1">
    <location>
        <begin position="129"/>
        <end position="149"/>
    </location>
</feature>
<dbReference type="EMBL" id="PPTX01000017">
    <property type="protein sequence ID" value="RDB77729.1"/>
    <property type="molecule type" value="Genomic_DNA"/>
</dbReference>
<evidence type="ECO:0000313" key="2">
    <source>
        <dbReference type="EMBL" id="RDB77729.1"/>
    </source>
</evidence>
<feature type="transmembrane region" description="Helical" evidence="1">
    <location>
        <begin position="58"/>
        <end position="77"/>
    </location>
</feature>
<feature type="transmembrane region" description="Helical" evidence="1">
    <location>
        <begin position="170"/>
        <end position="190"/>
    </location>
</feature>
<gene>
    <name evidence="2" type="ORF">C1872_11150</name>
</gene>
<reference evidence="2 3" key="1">
    <citation type="journal article" date="2018" name="Elife">
        <title>Discovery and characterization of a prevalent human gut bacterial enzyme sufficient for the inactivation of a family of plant toxins.</title>
        <authorList>
            <person name="Koppel N."/>
            <person name="Bisanz J.E."/>
            <person name="Pandelia M.E."/>
            <person name="Turnbaugh P.J."/>
            <person name="Balskus E.P."/>
        </authorList>
    </citation>
    <scope>NUCLEOTIDE SEQUENCE [LARGE SCALE GENOMIC DNA]</scope>
    <source>
        <strain evidence="2 3">MR1 #12</strain>
    </source>
</reference>
<evidence type="ECO:0000256" key="1">
    <source>
        <dbReference type="SAM" id="Phobius"/>
    </source>
</evidence>
<evidence type="ECO:0008006" key="4">
    <source>
        <dbReference type="Google" id="ProtNLM"/>
    </source>
</evidence>
<feature type="transmembrane region" description="Helical" evidence="1">
    <location>
        <begin position="28"/>
        <end position="46"/>
    </location>
</feature>
<organism evidence="2 3">
    <name type="scientific">Eggerthella lenta</name>
    <name type="common">Eubacterium lentum</name>
    <dbReference type="NCBI Taxonomy" id="84112"/>
    <lineage>
        <taxon>Bacteria</taxon>
        <taxon>Bacillati</taxon>
        <taxon>Actinomycetota</taxon>
        <taxon>Coriobacteriia</taxon>
        <taxon>Eggerthellales</taxon>
        <taxon>Eggerthellaceae</taxon>
        <taxon>Eggerthella</taxon>
    </lineage>
</organism>
<comment type="caution">
    <text evidence="2">The sequence shown here is derived from an EMBL/GenBank/DDBJ whole genome shotgun (WGS) entry which is preliminary data.</text>
</comment>
<dbReference type="Proteomes" id="UP000253752">
    <property type="component" value="Unassembled WGS sequence"/>
</dbReference>
<keyword evidence="1" id="KW-0812">Transmembrane</keyword>
<proteinExistence type="predicted"/>
<dbReference type="GeneID" id="69510429"/>
<dbReference type="AlphaFoldDB" id="A0A369MR65"/>
<dbReference type="RefSeq" id="WP_009304859.1">
    <property type="nucleotide sequence ID" value="NZ_CP089331.1"/>
</dbReference>
<name>A0A369MR65_EGGLN</name>
<protein>
    <recommendedName>
        <fullName evidence="4">Ferric oxidoreductase domain-containing protein</fullName>
    </recommendedName>
</protein>
<evidence type="ECO:0000313" key="3">
    <source>
        <dbReference type="Proteomes" id="UP000253752"/>
    </source>
</evidence>
<feature type="transmembrane region" description="Helical" evidence="1">
    <location>
        <begin position="196"/>
        <end position="213"/>
    </location>
</feature>